<feature type="region of interest" description="Disordered" evidence="1">
    <location>
        <begin position="579"/>
        <end position="604"/>
    </location>
</feature>
<dbReference type="Gene3D" id="3.40.1360.10">
    <property type="match status" value="1"/>
</dbReference>
<comment type="caution">
    <text evidence="2">The sequence shown here is derived from an EMBL/GenBank/DDBJ whole genome shotgun (WGS) entry which is preliminary data.</text>
</comment>
<dbReference type="Pfam" id="PF13155">
    <property type="entry name" value="Toprim_2"/>
    <property type="match status" value="1"/>
</dbReference>
<evidence type="ECO:0000313" key="3">
    <source>
        <dbReference type="Proteomes" id="UP000703590"/>
    </source>
</evidence>
<keyword evidence="3" id="KW-1185">Reference proteome</keyword>
<reference evidence="3" key="1">
    <citation type="submission" date="2021-02" db="EMBL/GenBank/DDBJ databases">
        <title>Sulfurospirillum tamanensis sp. nov.</title>
        <authorList>
            <person name="Merkel A.Y."/>
        </authorList>
    </citation>
    <scope>NUCLEOTIDE SEQUENCE [LARGE SCALE GENOMIC DNA]</scope>
    <source>
        <strain evidence="3">T05b</strain>
    </source>
</reference>
<feature type="compositionally biased region" description="Basic and acidic residues" evidence="1">
    <location>
        <begin position="108"/>
        <end position="132"/>
    </location>
</feature>
<feature type="region of interest" description="Disordered" evidence="1">
    <location>
        <begin position="107"/>
        <end position="138"/>
    </location>
</feature>
<evidence type="ECO:0000313" key="2">
    <source>
        <dbReference type="EMBL" id="MBN2965254.1"/>
    </source>
</evidence>
<dbReference type="EMBL" id="JAFHKK010000029">
    <property type="protein sequence ID" value="MBN2965254.1"/>
    <property type="molecule type" value="Genomic_DNA"/>
</dbReference>
<reference evidence="2 3" key="3">
    <citation type="submission" date="2021-02" db="EMBL/GenBank/DDBJ databases">
        <authorList>
            <person name="Merkel A.Y."/>
        </authorList>
    </citation>
    <scope>NUCLEOTIDE SEQUENCE [LARGE SCALE GENOMIC DNA]</scope>
    <source>
        <strain evidence="2 3">T05b</strain>
    </source>
</reference>
<gene>
    <name evidence="2" type="ORF">JWV37_10715</name>
</gene>
<reference evidence="2 3" key="2">
    <citation type="submission" date="2021-02" db="EMBL/GenBank/DDBJ databases">
        <title>Sulfurospirillum tamanensis sp. nov.</title>
        <authorList>
            <person name="Frolova A."/>
            <person name="Merkel A."/>
            <person name="Slobodkin A."/>
        </authorList>
    </citation>
    <scope>NUCLEOTIDE SEQUENCE [LARGE SCALE GENOMIC DNA]</scope>
    <source>
        <strain evidence="2 3">T05b</strain>
    </source>
</reference>
<dbReference type="RefSeq" id="WP_205459800.1">
    <property type="nucleotide sequence ID" value="NZ_JAFHKK010000029.1"/>
</dbReference>
<organism evidence="2 3">
    <name type="scientific">Sulfurospirillum tamanense</name>
    <dbReference type="NCBI Taxonomy" id="2813362"/>
    <lineage>
        <taxon>Bacteria</taxon>
        <taxon>Pseudomonadati</taxon>
        <taxon>Campylobacterota</taxon>
        <taxon>Epsilonproteobacteria</taxon>
        <taxon>Campylobacterales</taxon>
        <taxon>Sulfurospirillaceae</taxon>
        <taxon>Sulfurospirillum</taxon>
    </lineage>
</organism>
<feature type="compositionally biased region" description="Basic and acidic residues" evidence="1">
    <location>
        <begin position="584"/>
        <end position="604"/>
    </location>
</feature>
<protein>
    <submittedName>
        <fullName evidence="2">Toprim domain-containing protein</fullName>
    </submittedName>
</protein>
<accession>A0ABS2WUB7</accession>
<dbReference type="Proteomes" id="UP000703590">
    <property type="component" value="Unassembled WGS sequence"/>
</dbReference>
<name>A0ABS2WUB7_9BACT</name>
<sequence length="604" mass="69125">MKAQNIMPNHRELHEGLQQTLLGLEQEFHAKIEHVPSAFIVTVNERTLKINYMEEQSNANYLDGRLRGILKTIQSQNAELEKQGAQISEEQRKSSAVVGRARTLNVERAAREPDGRTRELGGEDRELKRDNRQTQSATTYLNYPQIPMNELLQKLGYEVKREKSSANHMTMTNGVDTVVISRGHKDGNYLYYNVNETGDRGTIFNFCRNRDIDIHELVNRTNVQESQHKIGLTHQGYSPRTAQKYNELQPYNQSGLNSLETIRKIAKEVTDRFSSIKTDHHRNVIFPSYTMEAVSIEGEEQRKFITISGMNKKLLEKPLTHDKEGVAYKEPVNSLEEGKKGISILIADGVSEKDIKTVIVGENSIDNLSYAEMKGLDLSSSLFISFNGNMREDGKTTFLNVVSRLENVENVVKVFDNDPQGREFDKQVKDIFAVNALANHFEKVLESGLNIEEAKTSLLKNDADQLYLPSVQEAVTDMEHYNKLVQTAIRNHETEAFVKKEFPDLDFKVDKSELKDWNEDLKAHKTLNNGKLFENGLSLKENIASELEKKINLYHSYPDVPPERKSKLYNNIEQLAKWSTPTRKQSEQLERVREKQQGLERGGR</sequence>
<evidence type="ECO:0000256" key="1">
    <source>
        <dbReference type="SAM" id="MobiDB-lite"/>
    </source>
</evidence>
<proteinExistence type="predicted"/>